<dbReference type="Proteomes" id="UP000432715">
    <property type="component" value="Unassembled WGS sequence"/>
</dbReference>
<evidence type="ECO:0000256" key="1">
    <source>
        <dbReference type="ARBA" id="ARBA00007227"/>
    </source>
</evidence>
<dbReference type="SUPFAM" id="SSF47413">
    <property type="entry name" value="lambda repressor-like DNA-binding domains"/>
    <property type="match status" value="1"/>
</dbReference>
<proteinExistence type="inferred from homology"/>
<dbReference type="SMART" id="SM00530">
    <property type="entry name" value="HTH_XRE"/>
    <property type="match status" value="1"/>
</dbReference>
<dbReference type="CDD" id="cd00093">
    <property type="entry name" value="HTH_XRE"/>
    <property type="match status" value="1"/>
</dbReference>
<name>A0A6I0EY77_9FIRM</name>
<dbReference type="PANTHER" id="PTHR43236">
    <property type="entry name" value="ANTITOXIN HIGA1"/>
    <property type="match status" value="1"/>
</dbReference>
<feature type="domain" description="HTH cro/C1-type" evidence="2">
    <location>
        <begin position="8"/>
        <end position="67"/>
    </location>
</feature>
<dbReference type="PANTHER" id="PTHR43236:SF1">
    <property type="entry name" value="BLL7220 PROTEIN"/>
    <property type="match status" value="1"/>
</dbReference>
<keyword evidence="4" id="KW-1185">Reference proteome</keyword>
<dbReference type="InterPro" id="IPR052345">
    <property type="entry name" value="Rad_response_metalloprotease"/>
</dbReference>
<reference evidence="3 4" key="1">
    <citation type="submission" date="2019-10" db="EMBL/GenBank/DDBJ databases">
        <title>Alkaliphilus serpentinus sp. nov. and Alkaliphilus pronyensis sp. nov., two novel anaerobic alkaliphilic species isolated from the serpentinized-hosted hydrothermal field of the Prony Bay (New Caledonia).</title>
        <authorList>
            <person name="Postec A."/>
        </authorList>
    </citation>
    <scope>NUCLEOTIDE SEQUENCE [LARGE SCALE GENOMIC DNA]</scope>
    <source>
        <strain evidence="3 4">LacV</strain>
    </source>
</reference>
<comment type="similarity">
    <text evidence="1">Belongs to the short-chain fatty acyl-CoA assimilation regulator (ScfR) family.</text>
</comment>
<dbReference type="Pfam" id="PF01381">
    <property type="entry name" value="HTH_3"/>
    <property type="match status" value="1"/>
</dbReference>
<evidence type="ECO:0000259" key="2">
    <source>
        <dbReference type="PROSITE" id="PS50943"/>
    </source>
</evidence>
<dbReference type="OrthoDB" id="9816277at2"/>
<dbReference type="Pfam" id="PF06114">
    <property type="entry name" value="Peptidase_M78"/>
    <property type="match status" value="1"/>
</dbReference>
<gene>
    <name evidence="3" type="ORF">F8154_14630</name>
</gene>
<dbReference type="Gene3D" id="1.10.260.40">
    <property type="entry name" value="lambda repressor-like DNA-binding domains"/>
    <property type="match status" value="1"/>
</dbReference>
<evidence type="ECO:0000313" key="4">
    <source>
        <dbReference type="Proteomes" id="UP000432715"/>
    </source>
</evidence>
<dbReference type="AlphaFoldDB" id="A0A6I0EY77"/>
<organism evidence="3 4">
    <name type="scientific">Alkaliphilus pronyensis</name>
    <dbReference type="NCBI Taxonomy" id="1482732"/>
    <lineage>
        <taxon>Bacteria</taxon>
        <taxon>Bacillati</taxon>
        <taxon>Bacillota</taxon>
        <taxon>Clostridia</taxon>
        <taxon>Peptostreptococcales</taxon>
        <taxon>Natronincolaceae</taxon>
        <taxon>Alkaliphilus</taxon>
    </lineage>
</organism>
<dbReference type="Gene3D" id="1.10.10.2910">
    <property type="match status" value="1"/>
</dbReference>
<accession>A0A6I0EY77</accession>
<dbReference type="InterPro" id="IPR001387">
    <property type="entry name" value="Cro/C1-type_HTH"/>
</dbReference>
<dbReference type="RefSeq" id="WP_151862351.1">
    <property type="nucleotide sequence ID" value="NZ_WBZC01000083.1"/>
</dbReference>
<dbReference type="PROSITE" id="PS50943">
    <property type="entry name" value="HTH_CROC1"/>
    <property type="match status" value="1"/>
</dbReference>
<evidence type="ECO:0000313" key="3">
    <source>
        <dbReference type="EMBL" id="KAB3529599.1"/>
    </source>
</evidence>
<dbReference type="EMBL" id="WBZC01000083">
    <property type="protein sequence ID" value="KAB3529599.1"/>
    <property type="molecule type" value="Genomic_DNA"/>
</dbReference>
<dbReference type="InterPro" id="IPR010982">
    <property type="entry name" value="Lambda_DNA-bd_dom_sf"/>
</dbReference>
<comment type="caution">
    <text evidence="3">The sequence shown here is derived from an EMBL/GenBank/DDBJ whole genome shotgun (WGS) entry which is preliminary data.</text>
</comment>
<sequence>MAFNGERLKKARLYRNMTITELAEKINISKQAVSQFEKGTSNKGPISPKPDVFFAIVLALGFPKKFFEEYDEYDINIENTFFRALASTKNLDKKTQEIKTELIVRLYNFLNEYLDFPVLELPDISDIDSEDMNIISSYVRDYWDLGESPIPNMVKLLESKGIIVSSFDVNNKKIDAFTQIHKIKNIEQICVVLGNDKPSLVRRNFDCAHELGHILLHNSLGDLSLLENEEQRELELQANQFAGAFLLPRESFFKDLIHPTDLDFYVQLKKKWKVSIAAMIVRARGLGRITNSEYQALMKKISRKGWRVNEPFDNEWQLQRPALFRKSLELLINNNVLTNRQFIDRLSASGLSLNSCEVEELLSLSKGYLADSKTSIKEVEPKLKSIHHINY</sequence>
<dbReference type="InterPro" id="IPR010359">
    <property type="entry name" value="IrrE_HExxH"/>
</dbReference>
<dbReference type="GO" id="GO:0003677">
    <property type="term" value="F:DNA binding"/>
    <property type="evidence" value="ECO:0007669"/>
    <property type="project" value="InterPro"/>
</dbReference>
<protein>
    <submittedName>
        <fullName evidence="3">ImmA/IrrE family metallo-endopeptidase</fullName>
    </submittedName>
</protein>